<dbReference type="EMBL" id="JAWWNJ010000079">
    <property type="protein sequence ID" value="KAK7002434.1"/>
    <property type="molecule type" value="Genomic_DNA"/>
</dbReference>
<accession>A0AAW0A987</accession>
<name>A0AAW0A987_9AGAR</name>
<keyword evidence="2" id="KW-1185">Reference proteome</keyword>
<evidence type="ECO:0000313" key="1">
    <source>
        <dbReference type="EMBL" id="KAK7002434.1"/>
    </source>
</evidence>
<evidence type="ECO:0000313" key="2">
    <source>
        <dbReference type="Proteomes" id="UP001362999"/>
    </source>
</evidence>
<dbReference type="Proteomes" id="UP001362999">
    <property type="component" value="Unassembled WGS sequence"/>
</dbReference>
<reference evidence="1 2" key="1">
    <citation type="journal article" date="2024" name="J Genomics">
        <title>Draft genome sequencing and assembly of Favolaschia claudopus CIRM-BRFM 2984 isolated from oak limbs.</title>
        <authorList>
            <person name="Navarro D."/>
            <person name="Drula E."/>
            <person name="Chaduli D."/>
            <person name="Cazenave R."/>
            <person name="Ahrendt S."/>
            <person name="Wang J."/>
            <person name="Lipzen A."/>
            <person name="Daum C."/>
            <person name="Barry K."/>
            <person name="Grigoriev I.V."/>
            <person name="Favel A."/>
            <person name="Rosso M.N."/>
            <person name="Martin F."/>
        </authorList>
    </citation>
    <scope>NUCLEOTIDE SEQUENCE [LARGE SCALE GENOMIC DNA]</scope>
    <source>
        <strain evidence="1 2">CIRM-BRFM 2984</strain>
    </source>
</reference>
<proteinExistence type="predicted"/>
<dbReference type="AlphaFoldDB" id="A0AAW0A987"/>
<sequence>MPIRFWILYSSGLPWKTCSFPIDHASPHALIAVNSLERVNHHVLEPSVDVQLLSQLKWPLIILNLDAIYVFYASKCVDMRHWSAKLYRWGIQSQKRIWFQNLDPELSHPMVSLNSHRRLSLWPKRYFLVEEW</sequence>
<protein>
    <recommendedName>
        <fullName evidence="3">Maturase K</fullName>
    </recommendedName>
</protein>
<organism evidence="1 2">
    <name type="scientific">Favolaschia claudopus</name>
    <dbReference type="NCBI Taxonomy" id="2862362"/>
    <lineage>
        <taxon>Eukaryota</taxon>
        <taxon>Fungi</taxon>
        <taxon>Dikarya</taxon>
        <taxon>Basidiomycota</taxon>
        <taxon>Agaricomycotina</taxon>
        <taxon>Agaricomycetes</taxon>
        <taxon>Agaricomycetidae</taxon>
        <taxon>Agaricales</taxon>
        <taxon>Marasmiineae</taxon>
        <taxon>Mycenaceae</taxon>
        <taxon>Favolaschia</taxon>
    </lineage>
</organism>
<comment type="caution">
    <text evidence="1">The sequence shown here is derived from an EMBL/GenBank/DDBJ whole genome shotgun (WGS) entry which is preliminary data.</text>
</comment>
<gene>
    <name evidence="1" type="ORF">R3P38DRAFT_2794942</name>
</gene>
<evidence type="ECO:0008006" key="3">
    <source>
        <dbReference type="Google" id="ProtNLM"/>
    </source>
</evidence>